<dbReference type="EMBL" id="SMRP01000005">
    <property type="protein sequence ID" value="TDG23809.1"/>
    <property type="molecule type" value="Genomic_DNA"/>
</dbReference>
<evidence type="ECO:0000313" key="3">
    <source>
        <dbReference type="Proteomes" id="UP000295722"/>
    </source>
</evidence>
<dbReference type="Pfam" id="PF13665">
    <property type="entry name" value="Tox-PAAR-like"/>
    <property type="match status" value="1"/>
</dbReference>
<evidence type="ECO:0000313" key="2">
    <source>
        <dbReference type="EMBL" id="TDG23809.1"/>
    </source>
</evidence>
<protein>
    <submittedName>
        <fullName evidence="2">DUF4150 domain-containing protein</fullName>
    </submittedName>
</protein>
<reference evidence="2 3" key="1">
    <citation type="submission" date="2019-03" db="EMBL/GenBank/DDBJ databases">
        <title>Paraburkholderia sp. 4M-K11, isolated from subtropical forest soil.</title>
        <authorList>
            <person name="Gao Z.-H."/>
            <person name="Qiu L.-H."/>
        </authorList>
    </citation>
    <scope>NUCLEOTIDE SEQUENCE [LARGE SCALE GENOMIC DNA]</scope>
    <source>
        <strain evidence="2 3">4M-K11</strain>
    </source>
</reference>
<keyword evidence="3" id="KW-1185">Reference proteome</keyword>
<dbReference type="AlphaFoldDB" id="A0A4R5MAQ9"/>
<sequence length="128" mass="12671">MVMVNSSIGGGNDATSVNATPPFGTPVGYGNHASRSEAIPNNPTIQVGGGPVHNVATVIPSTKGDAGGSMGGVASGTVSSYSRNIIGSSKVFVGGSQITRNTDPTTQNATNTQGTGTSPSQVTIYVFA</sequence>
<feature type="region of interest" description="Disordered" evidence="1">
    <location>
        <begin position="95"/>
        <end position="120"/>
    </location>
</feature>
<organism evidence="2 3">
    <name type="scientific">Paraburkholderia silviterrae</name>
    <dbReference type="NCBI Taxonomy" id="2528715"/>
    <lineage>
        <taxon>Bacteria</taxon>
        <taxon>Pseudomonadati</taxon>
        <taxon>Pseudomonadota</taxon>
        <taxon>Betaproteobacteria</taxon>
        <taxon>Burkholderiales</taxon>
        <taxon>Burkholderiaceae</taxon>
        <taxon>Paraburkholderia</taxon>
    </lineage>
</organism>
<feature type="region of interest" description="Disordered" evidence="1">
    <location>
        <begin position="29"/>
        <end position="53"/>
    </location>
</feature>
<comment type="caution">
    <text evidence="2">The sequence shown here is derived from an EMBL/GenBank/DDBJ whole genome shotgun (WGS) entry which is preliminary data.</text>
</comment>
<gene>
    <name evidence="2" type="ORF">EYW47_13920</name>
</gene>
<dbReference type="RefSeq" id="WP_133195400.1">
    <property type="nucleotide sequence ID" value="NZ_JBHUCW010000025.1"/>
</dbReference>
<name>A0A4R5MAQ9_9BURK</name>
<evidence type="ECO:0000256" key="1">
    <source>
        <dbReference type="SAM" id="MobiDB-lite"/>
    </source>
</evidence>
<proteinExistence type="predicted"/>
<feature type="compositionally biased region" description="Low complexity" evidence="1">
    <location>
        <begin position="105"/>
        <end position="117"/>
    </location>
</feature>
<dbReference type="Proteomes" id="UP000295722">
    <property type="component" value="Unassembled WGS sequence"/>
</dbReference>
<dbReference type="OrthoDB" id="5513456at2"/>
<accession>A0A4R5MAQ9</accession>